<dbReference type="PANTHER" id="PTHR30612:SF0">
    <property type="entry name" value="CHLOROPLAST PROTEIN-TRANSPORTING ATPASE"/>
    <property type="match status" value="1"/>
</dbReference>
<evidence type="ECO:0000256" key="8">
    <source>
        <dbReference type="ARBA" id="ARBA00023136"/>
    </source>
</evidence>
<keyword evidence="4" id="KW-0067">ATP-binding</keyword>
<keyword evidence="3" id="KW-0547">Nucleotide-binding</keyword>
<dbReference type="PROSITE" id="PS51194">
    <property type="entry name" value="HELICASE_CTER"/>
    <property type="match status" value="1"/>
</dbReference>
<dbReference type="SUPFAM" id="SSF52540">
    <property type="entry name" value="P-loop containing nucleoside triphosphate hydrolases"/>
    <property type="match status" value="1"/>
</dbReference>
<dbReference type="InterPro" id="IPR000185">
    <property type="entry name" value="SecA"/>
</dbReference>
<dbReference type="Gene3D" id="3.90.1440.10">
    <property type="entry name" value="SecA, preprotein cross-linking domain"/>
    <property type="match status" value="1"/>
</dbReference>
<reference evidence="11 12" key="1">
    <citation type="submission" date="2024-04" db="EMBL/GenBank/DDBJ databases">
        <title>Tritrichomonas musculus Genome.</title>
        <authorList>
            <person name="Alves-Ferreira E."/>
            <person name="Grigg M."/>
            <person name="Lorenzi H."/>
            <person name="Galac M."/>
        </authorList>
    </citation>
    <scope>NUCLEOTIDE SEQUENCE [LARGE SCALE GENOMIC DNA]</scope>
    <source>
        <strain evidence="11 12">EAF2021</strain>
    </source>
</reference>
<keyword evidence="8" id="KW-0472">Membrane</keyword>
<evidence type="ECO:0000259" key="10">
    <source>
        <dbReference type="PROSITE" id="PS51196"/>
    </source>
</evidence>
<keyword evidence="2" id="KW-0963">Cytoplasm</keyword>
<dbReference type="InterPro" id="IPR027417">
    <property type="entry name" value="P-loop_NTPase"/>
</dbReference>
<proteinExistence type="predicted"/>
<accession>A0ABR2HJV8</accession>
<dbReference type="Proteomes" id="UP001470230">
    <property type="component" value="Unassembled WGS sequence"/>
</dbReference>
<name>A0ABR2HJV8_9EUKA</name>
<evidence type="ECO:0000256" key="1">
    <source>
        <dbReference type="ARBA" id="ARBA00022448"/>
    </source>
</evidence>
<comment type="caution">
    <text evidence="11">The sequence shown here is derived from an EMBL/GenBank/DDBJ whole genome shotgun (WGS) entry which is preliminary data.</text>
</comment>
<dbReference type="InterPro" id="IPR001650">
    <property type="entry name" value="Helicase_C-like"/>
</dbReference>
<dbReference type="InterPro" id="IPR044722">
    <property type="entry name" value="SecA_SF2_C"/>
</dbReference>
<feature type="domain" description="SecA family profile" evidence="10">
    <location>
        <begin position="1"/>
        <end position="224"/>
    </location>
</feature>
<dbReference type="Pfam" id="PF21090">
    <property type="entry name" value="P-loop_SecA"/>
    <property type="match status" value="1"/>
</dbReference>
<evidence type="ECO:0000313" key="11">
    <source>
        <dbReference type="EMBL" id="KAK8848205.1"/>
    </source>
</evidence>
<keyword evidence="12" id="KW-1185">Reference proteome</keyword>
<dbReference type="Gene3D" id="3.40.50.300">
    <property type="entry name" value="P-loop containing nucleotide triphosphate hydrolases"/>
    <property type="match status" value="3"/>
</dbReference>
<evidence type="ECO:0008006" key="13">
    <source>
        <dbReference type="Google" id="ProtNLM"/>
    </source>
</evidence>
<evidence type="ECO:0000256" key="4">
    <source>
        <dbReference type="ARBA" id="ARBA00022840"/>
    </source>
</evidence>
<evidence type="ECO:0000256" key="3">
    <source>
        <dbReference type="ARBA" id="ARBA00022741"/>
    </source>
</evidence>
<keyword evidence="6" id="KW-1278">Translocase</keyword>
<evidence type="ECO:0000259" key="9">
    <source>
        <dbReference type="PROSITE" id="PS51194"/>
    </source>
</evidence>
<sequence length="235" mass="26507">MQEESCLIYDIPIHEFVELKEGIPIQGQGYTIASISHPSFFNQYEEIFGLTGPLGEDSERNEILKIYHLDSFDVPPNKKSENRSILIIVYSIDDSQKLSLILRKEKIDHFLLNGQQPQDEDFIIDRTGLPGSVTIATNTAGRGTDIHVDELVLKNGGLHTLITFLPSNFRVECQAFGRSARHGQKGSCQLLFVSDKCNPTNAEVSEQELEMIFKISLNLFFELTKAIKKSNCILF</sequence>
<organism evidence="11 12">
    <name type="scientific">Tritrichomonas musculus</name>
    <dbReference type="NCBI Taxonomy" id="1915356"/>
    <lineage>
        <taxon>Eukaryota</taxon>
        <taxon>Metamonada</taxon>
        <taxon>Parabasalia</taxon>
        <taxon>Tritrichomonadida</taxon>
        <taxon>Tritrichomonadidae</taxon>
        <taxon>Tritrichomonas</taxon>
    </lineage>
</organism>
<keyword evidence="5" id="KW-0653">Protein transport</keyword>
<feature type="domain" description="Helicase C-terminal" evidence="9">
    <location>
        <begin position="68"/>
        <end position="231"/>
    </location>
</feature>
<evidence type="ECO:0000313" key="12">
    <source>
        <dbReference type="Proteomes" id="UP001470230"/>
    </source>
</evidence>
<dbReference type="PROSITE" id="PS51196">
    <property type="entry name" value="SECA_MOTOR_DEAD"/>
    <property type="match status" value="1"/>
</dbReference>
<keyword evidence="1" id="KW-0813">Transport</keyword>
<dbReference type="InterPro" id="IPR014018">
    <property type="entry name" value="SecA_motor_DEAD"/>
</dbReference>
<evidence type="ECO:0000256" key="7">
    <source>
        <dbReference type="ARBA" id="ARBA00023010"/>
    </source>
</evidence>
<dbReference type="PANTHER" id="PTHR30612">
    <property type="entry name" value="SECA INNER MEMBRANE COMPONENT OF SEC PROTEIN SECRETION SYSTEM"/>
    <property type="match status" value="1"/>
</dbReference>
<evidence type="ECO:0000256" key="2">
    <source>
        <dbReference type="ARBA" id="ARBA00022490"/>
    </source>
</evidence>
<evidence type="ECO:0000256" key="6">
    <source>
        <dbReference type="ARBA" id="ARBA00022967"/>
    </source>
</evidence>
<keyword evidence="7" id="KW-0811">Translocation</keyword>
<protein>
    <recommendedName>
        <fullName evidence="13">Helicase C-terminal domain-containing protein</fullName>
    </recommendedName>
</protein>
<evidence type="ECO:0000256" key="5">
    <source>
        <dbReference type="ARBA" id="ARBA00022927"/>
    </source>
</evidence>
<gene>
    <name evidence="11" type="ORF">M9Y10_019261</name>
</gene>
<dbReference type="EMBL" id="JAPFFF010000027">
    <property type="protein sequence ID" value="KAK8848205.1"/>
    <property type="molecule type" value="Genomic_DNA"/>
</dbReference>